<keyword evidence="6 10" id="KW-0378">Hydrolase</keyword>
<dbReference type="Gene3D" id="3.30.1360.120">
    <property type="entry name" value="Probable tRNA modification gtpase trme, domain 1"/>
    <property type="match status" value="1"/>
</dbReference>
<feature type="binding site" evidence="10">
    <location>
        <position position="124"/>
    </location>
    <ligand>
        <name>(6S)-5-formyl-5,6,7,8-tetrahydrofolate</name>
        <dbReference type="ChEBI" id="CHEBI:57457"/>
    </ligand>
</feature>
<dbReference type="PROSITE" id="PS51709">
    <property type="entry name" value="G_TRME"/>
    <property type="match status" value="1"/>
</dbReference>
<evidence type="ECO:0000256" key="6">
    <source>
        <dbReference type="ARBA" id="ARBA00022801"/>
    </source>
</evidence>
<evidence type="ECO:0000256" key="9">
    <source>
        <dbReference type="ARBA" id="ARBA00023134"/>
    </source>
</evidence>
<sequence length="462" mass="50260">MTDEKTICAVSTPAGTGGVAMIRISGTDAIDIAGKFFNAKKKFADIPARHAAFGIFTDLQGKEVDECLFTPFKAPHSFTGENMVEICCHGSAYIQKHIVECLIDGGCHPALPGEFTKRAFLNGKMDLTQAEAVADLIASDSAAANSLALTQLRGGVSNELLALRGKLLDFTSLIELELDFSEEDVEFADRKRLSALADEIEEKIDKLCSSFSTGNAIKNGIPVAIVGETNAGKSTLLNLLVGEERAIVTDIHGTTRDLIEDTAQIGGFLFRFIDTAGIRQTEDIVENIGIKRSYAAMEKAAVIVWLIDCTSVNEHIEWMASRIIPRTEGKKLLLAFNKMDKIDDEEKNILDNLFSDIDAPRVYISAKHKQNLEAFEQMLLDAAGVRNLGTDSVLLSNARHYEALSSALVAIRKVKTGLSDRLSGELLSLDLHDCLDAIGSVTGEISSQEILNTIFERFCIGK</sequence>
<dbReference type="CDD" id="cd04164">
    <property type="entry name" value="trmE"/>
    <property type="match status" value="1"/>
</dbReference>
<comment type="caution">
    <text evidence="10">Lacks conserved residue(s) required for the propagation of feature annotation.</text>
</comment>
<dbReference type="SUPFAM" id="SSF52540">
    <property type="entry name" value="P-loop containing nucleoside triphosphate hydrolases"/>
    <property type="match status" value="1"/>
</dbReference>
<dbReference type="Pfam" id="PF01926">
    <property type="entry name" value="MMR_HSR1"/>
    <property type="match status" value="1"/>
</dbReference>
<dbReference type="Gene3D" id="3.40.50.300">
    <property type="entry name" value="P-loop containing nucleotide triphosphate hydrolases"/>
    <property type="match status" value="1"/>
</dbReference>
<evidence type="ECO:0000256" key="5">
    <source>
        <dbReference type="ARBA" id="ARBA00022741"/>
    </source>
</evidence>
<evidence type="ECO:0000256" key="11">
    <source>
        <dbReference type="RuleBase" id="RU003313"/>
    </source>
</evidence>
<feature type="binding site" evidence="10">
    <location>
        <position position="254"/>
    </location>
    <ligand>
        <name>K(+)</name>
        <dbReference type="ChEBI" id="CHEBI:29103"/>
    </ligand>
</feature>
<dbReference type="GO" id="GO:0003924">
    <property type="term" value="F:GTPase activity"/>
    <property type="evidence" value="ECO:0007669"/>
    <property type="project" value="UniProtKB-UniRule"/>
</dbReference>
<dbReference type="AlphaFoldDB" id="A0A9D9HE29"/>
<evidence type="ECO:0000256" key="2">
    <source>
        <dbReference type="ARBA" id="ARBA00022490"/>
    </source>
</evidence>
<feature type="binding site" evidence="10">
    <location>
        <position position="230"/>
    </location>
    <ligand>
        <name>K(+)</name>
        <dbReference type="ChEBI" id="CHEBI:29103"/>
    </ligand>
</feature>
<dbReference type="HAMAP" id="MF_00379">
    <property type="entry name" value="GTPase_MnmE"/>
    <property type="match status" value="1"/>
</dbReference>
<comment type="cofactor">
    <cofactor evidence="10">
        <name>K(+)</name>
        <dbReference type="ChEBI" id="CHEBI:29103"/>
    </cofactor>
    <text evidence="10">Binds 1 potassium ion per subunit.</text>
</comment>
<keyword evidence="8 10" id="KW-0630">Potassium</keyword>
<dbReference type="InterPro" id="IPR027368">
    <property type="entry name" value="MnmE_dom2"/>
</dbReference>
<dbReference type="EMBL" id="JADIMR010000033">
    <property type="protein sequence ID" value="MBO8446598.1"/>
    <property type="molecule type" value="Genomic_DNA"/>
</dbReference>
<proteinExistence type="inferred from homology"/>
<keyword evidence="5 10" id="KW-0547">Nucleotide-binding</keyword>
<dbReference type="InterPro" id="IPR027266">
    <property type="entry name" value="TrmE/GcvT-like"/>
</dbReference>
<reference evidence="13" key="1">
    <citation type="submission" date="2020-10" db="EMBL/GenBank/DDBJ databases">
        <authorList>
            <person name="Gilroy R."/>
        </authorList>
    </citation>
    <scope>NUCLEOTIDE SEQUENCE</scope>
    <source>
        <strain evidence="13">D3-1215</strain>
    </source>
</reference>
<feature type="binding site" evidence="10">
    <location>
        <position position="234"/>
    </location>
    <ligand>
        <name>Mg(2+)</name>
        <dbReference type="ChEBI" id="CHEBI:18420"/>
    </ligand>
</feature>
<dbReference type="InterPro" id="IPR005225">
    <property type="entry name" value="Small_GTP-bd"/>
</dbReference>
<dbReference type="Proteomes" id="UP000823637">
    <property type="component" value="Unassembled WGS sequence"/>
</dbReference>
<feature type="binding site" evidence="10">
    <location>
        <begin position="274"/>
        <end position="277"/>
    </location>
    <ligand>
        <name>GTP</name>
        <dbReference type="ChEBI" id="CHEBI:37565"/>
    </ligand>
</feature>
<evidence type="ECO:0000256" key="1">
    <source>
        <dbReference type="ARBA" id="ARBA00011043"/>
    </source>
</evidence>
<keyword evidence="4 10" id="KW-0479">Metal-binding</keyword>
<comment type="similarity">
    <text evidence="1 10 11">Belongs to the TRAFAC class TrmE-Era-EngA-EngB-Septin-like GTPase superfamily. TrmE GTPase family.</text>
</comment>
<dbReference type="CDD" id="cd14858">
    <property type="entry name" value="TrmE_N"/>
    <property type="match status" value="1"/>
</dbReference>
<feature type="binding site" evidence="10">
    <location>
        <position position="23"/>
    </location>
    <ligand>
        <name>(6S)-5-formyl-5,6,7,8-tetrahydrofolate</name>
        <dbReference type="ChEBI" id="CHEBI:57457"/>
    </ligand>
</feature>
<dbReference type="InterPro" id="IPR004520">
    <property type="entry name" value="GTPase_MnmE"/>
</dbReference>
<protein>
    <recommendedName>
        <fullName evidence="10">tRNA modification GTPase MnmE</fullName>
        <ecNumber evidence="10">3.6.-.-</ecNumber>
    </recommendedName>
</protein>
<dbReference type="NCBIfam" id="TIGR00450">
    <property type="entry name" value="mnmE_trmE_thdF"/>
    <property type="match status" value="1"/>
</dbReference>
<dbReference type="InterPro" id="IPR006073">
    <property type="entry name" value="GTP-bd"/>
</dbReference>
<feature type="binding site" evidence="10">
    <location>
        <position position="85"/>
    </location>
    <ligand>
        <name>(6S)-5-formyl-5,6,7,8-tetrahydrofolate</name>
        <dbReference type="ChEBI" id="CHEBI:57457"/>
    </ligand>
</feature>
<dbReference type="Pfam" id="PF12631">
    <property type="entry name" value="MnmE_helical"/>
    <property type="match status" value="1"/>
</dbReference>
<keyword evidence="2 10" id="KW-0963">Cytoplasm</keyword>
<feature type="binding site" evidence="10">
    <location>
        <position position="255"/>
    </location>
    <ligand>
        <name>Mg(2+)</name>
        <dbReference type="ChEBI" id="CHEBI:18420"/>
    </ligand>
</feature>
<feature type="binding site" evidence="10">
    <location>
        <position position="251"/>
    </location>
    <ligand>
        <name>K(+)</name>
        <dbReference type="ChEBI" id="CHEBI:29103"/>
    </ligand>
</feature>
<evidence type="ECO:0000256" key="7">
    <source>
        <dbReference type="ARBA" id="ARBA00022842"/>
    </source>
</evidence>
<evidence type="ECO:0000256" key="10">
    <source>
        <dbReference type="HAMAP-Rule" id="MF_00379"/>
    </source>
</evidence>
<dbReference type="InterPro" id="IPR031168">
    <property type="entry name" value="G_TrmE"/>
</dbReference>
<dbReference type="GO" id="GO:0005829">
    <property type="term" value="C:cytosol"/>
    <property type="evidence" value="ECO:0007669"/>
    <property type="project" value="TreeGrafter"/>
</dbReference>
<feature type="binding site" evidence="10">
    <location>
        <position position="249"/>
    </location>
    <ligand>
        <name>K(+)</name>
        <dbReference type="ChEBI" id="CHEBI:29103"/>
    </ligand>
</feature>
<keyword evidence="7 10" id="KW-0460">Magnesium</keyword>
<dbReference type="InterPro" id="IPR027417">
    <property type="entry name" value="P-loop_NTPase"/>
</dbReference>
<dbReference type="GO" id="GO:0005525">
    <property type="term" value="F:GTP binding"/>
    <property type="evidence" value="ECO:0007669"/>
    <property type="project" value="UniProtKB-UniRule"/>
</dbReference>
<name>A0A9D9HE29_9BACT</name>
<keyword evidence="3 10" id="KW-0819">tRNA processing</keyword>
<dbReference type="EC" id="3.6.-.-" evidence="10"/>
<dbReference type="NCBIfam" id="TIGR00231">
    <property type="entry name" value="small_GTP"/>
    <property type="match status" value="1"/>
</dbReference>
<comment type="function">
    <text evidence="10">Exhibits a very high intrinsic GTPase hydrolysis rate. Involved in the addition of a carboxymethylaminomethyl (cmnm) group at the wobble position (U34) of certain tRNAs, forming tRNA-cmnm(5)s(2)U34.</text>
</comment>
<evidence type="ECO:0000256" key="4">
    <source>
        <dbReference type="ARBA" id="ARBA00022723"/>
    </source>
</evidence>
<comment type="caution">
    <text evidence="13">The sequence shown here is derived from an EMBL/GenBank/DDBJ whole genome shotgun (WGS) entry which is preliminary data.</text>
</comment>
<evidence type="ECO:0000313" key="13">
    <source>
        <dbReference type="EMBL" id="MBO8446598.1"/>
    </source>
</evidence>
<evidence type="ECO:0000313" key="14">
    <source>
        <dbReference type="Proteomes" id="UP000823637"/>
    </source>
</evidence>
<feature type="domain" description="TrmE-type G" evidence="12">
    <location>
        <begin position="220"/>
        <end position="384"/>
    </location>
</feature>
<dbReference type="Gene3D" id="1.20.120.430">
    <property type="entry name" value="tRNA modification GTPase MnmE domain 2"/>
    <property type="match status" value="1"/>
</dbReference>
<feature type="binding site" evidence="10">
    <location>
        <position position="462"/>
    </location>
    <ligand>
        <name>(6S)-5-formyl-5,6,7,8-tetrahydrofolate</name>
        <dbReference type="ChEBI" id="CHEBI:57457"/>
    </ligand>
</feature>
<evidence type="ECO:0000256" key="3">
    <source>
        <dbReference type="ARBA" id="ARBA00022694"/>
    </source>
</evidence>
<evidence type="ECO:0000259" key="12">
    <source>
        <dbReference type="PROSITE" id="PS51709"/>
    </source>
</evidence>
<dbReference type="PANTHER" id="PTHR42714:SF2">
    <property type="entry name" value="TRNA MODIFICATION GTPASE GTPBP3, MITOCHONDRIAL"/>
    <property type="match status" value="1"/>
</dbReference>
<comment type="subcellular location">
    <subcellularLocation>
        <location evidence="10">Cytoplasm</location>
    </subcellularLocation>
</comment>
<accession>A0A9D9HE29</accession>
<keyword evidence="9 10" id="KW-0342">GTP-binding</keyword>
<dbReference type="GO" id="GO:0002098">
    <property type="term" value="P:tRNA wobble uridine modification"/>
    <property type="evidence" value="ECO:0007669"/>
    <property type="project" value="TreeGrafter"/>
</dbReference>
<feature type="binding site" evidence="10">
    <location>
        <begin position="230"/>
        <end position="235"/>
    </location>
    <ligand>
        <name>GTP</name>
        <dbReference type="ChEBI" id="CHEBI:37565"/>
    </ligand>
</feature>
<dbReference type="PANTHER" id="PTHR42714">
    <property type="entry name" value="TRNA MODIFICATION GTPASE GTPBP3"/>
    <property type="match status" value="1"/>
</dbReference>
<feature type="binding site" evidence="10">
    <location>
        <begin position="249"/>
        <end position="255"/>
    </location>
    <ligand>
        <name>GTP</name>
        <dbReference type="ChEBI" id="CHEBI:37565"/>
    </ligand>
</feature>
<reference evidence="13" key="2">
    <citation type="journal article" date="2021" name="PeerJ">
        <title>Extensive microbial diversity within the chicken gut microbiome revealed by metagenomics and culture.</title>
        <authorList>
            <person name="Gilroy R."/>
            <person name="Ravi A."/>
            <person name="Getino M."/>
            <person name="Pursley I."/>
            <person name="Horton D.L."/>
            <person name="Alikhan N.F."/>
            <person name="Baker D."/>
            <person name="Gharbi K."/>
            <person name="Hall N."/>
            <person name="Watson M."/>
            <person name="Adriaenssens E.M."/>
            <person name="Foster-Nyarko E."/>
            <person name="Jarju S."/>
            <person name="Secka A."/>
            <person name="Antonio M."/>
            <person name="Oren A."/>
            <person name="Chaudhuri R.R."/>
            <person name="La Ragione R."/>
            <person name="Hildebrand F."/>
            <person name="Pallen M.J."/>
        </authorList>
    </citation>
    <scope>NUCLEOTIDE SEQUENCE</scope>
    <source>
        <strain evidence="13">D3-1215</strain>
    </source>
</reference>
<dbReference type="InterPro" id="IPR025867">
    <property type="entry name" value="MnmE_helical"/>
</dbReference>
<evidence type="ECO:0000256" key="8">
    <source>
        <dbReference type="ARBA" id="ARBA00022958"/>
    </source>
</evidence>
<gene>
    <name evidence="10 13" type="primary">mnmE</name>
    <name evidence="10" type="synonym">trmE</name>
    <name evidence="13" type="ORF">IAC32_02485</name>
</gene>
<comment type="subunit">
    <text evidence="10">Homodimer. Heterotetramer of two MnmE and two MnmG subunits.</text>
</comment>
<dbReference type="Pfam" id="PF10396">
    <property type="entry name" value="TrmE_N"/>
    <property type="match status" value="1"/>
</dbReference>
<dbReference type="FunFam" id="3.40.50.300:FF:001376">
    <property type="entry name" value="tRNA modification GTPase MnmE"/>
    <property type="match status" value="1"/>
</dbReference>
<dbReference type="GO" id="GO:0030488">
    <property type="term" value="P:tRNA methylation"/>
    <property type="evidence" value="ECO:0007669"/>
    <property type="project" value="TreeGrafter"/>
</dbReference>
<organism evidence="13 14">
    <name type="scientific">Candidatus Enterocola intestinipullorum</name>
    <dbReference type="NCBI Taxonomy" id="2840783"/>
    <lineage>
        <taxon>Bacteria</taxon>
        <taxon>Pseudomonadati</taxon>
        <taxon>Bacteroidota</taxon>
        <taxon>Bacteroidia</taxon>
        <taxon>Bacteroidales</taxon>
        <taxon>Candidatus Enterocola</taxon>
    </lineage>
</organism>
<dbReference type="GO" id="GO:0046872">
    <property type="term" value="F:metal ion binding"/>
    <property type="evidence" value="ECO:0007669"/>
    <property type="project" value="UniProtKB-KW"/>
</dbReference>
<dbReference type="InterPro" id="IPR018948">
    <property type="entry name" value="GTP-bd_TrmE_N"/>
</dbReference>